<accession>A0A4R2M9B8</accession>
<evidence type="ECO:0000256" key="1">
    <source>
        <dbReference type="SAM" id="MobiDB-lite"/>
    </source>
</evidence>
<evidence type="ECO:0000313" key="4">
    <source>
        <dbReference type="Proteomes" id="UP000295106"/>
    </source>
</evidence>
<evidence type="ECO:0000256" key="2">
    <source>
        <dbReference type="SAM" id="SignalP"/>
    </source>
</evidence>
<reference evidence="3 4" key="1">
    <citation type="submission" date="2019-03" db="EMBL/GenBank/DDBJ databases">
        <title>Genomic Encyclopedia of Type Strains, Phase IV (KMG-IV): sequencing the most valuable type-strain genomes for metagenomic binning, comparative biology and taxonomic classification.</title>
        <authorList>
            <person name="Goeker M."/>
        </authorList>
    </citation>
    <scope>NUCLEOTIDE SEQUENCE [LARGE SCALE GENOMIC DNA]</scope>
    <source>
        <strain evidence="3 4">DSM 1709</strain>
    </source>
</reference>
<dbReference type="GeneID" id="99684578"/>
<organism evidence="3 4">
    <name type="scientific">Rubrivivax gelatinosus</name>
    <name type="common">Rhodocyclus gelatinosus</name>
    <name type="synonym">Rhodopseudomonas gelatinosa</name>
    <dbReference type="NCBI Taxonomy" id="28068"/>
    <lineage>
        <taxon>Bacteria</taxon>
        <taxon>Pseudomonadati</taxon>
        <taxon>Pseudomonadota</taxon>
        <taxon>Betaproteobacteria</taxon>
        <taxon>Burkholderiales</taxon>
        <taxon>Sphaerotilaceae</taxon>
        <taxon>Rubrivivax</taxon>
    </lineage>
</organism>
<dbReference type="RefSeq" id="WP_132646618.1">
    <property type="nucleotide sequence ID" value="NZ_CP181386.1"/>
</dbReference>
<sequence>MKTIRLLVLVLLALLLPLRGAVAEVLLCAGHAAAVSHGEHAVTAVAQHDCEPAVADHADGAHEAEEAAADPHGASGAAAKCNTCSASCSMSPLLGAMPVVPAPGWAPESHASSLDAPAPSHLTDGQERPPRSI</sequence>
<dbReference type="OrthoDB" id="9157311at2"/>
<comment type="caution">
    <text evidence="3">The sequence shown here is derived from an EMBL/GenBank/DDBJ whole genome shotgun (WGS) entry which is preliminary data.</text>
</comment>
<feature type="chain" id="PRO_5020913256" evidence="2">
    <location>
        <begin position="24"/>
        <end position="133"/>
    </location>
</feature>
<feature type="signal peptide" evidence="2">
    <location>
        <begin position="1"/>
        <end position="23"/>
    </location>
</feature>
<keyword evidence="2" id="KW-0732">Signal</keyword>
<feature type="region of interest" description="Disordered" evidence="1">
    <location>
        <begin position="99"/>
        <end position="133"/>
    </location>
</feature>
<proteinExistence type="predicted"/>
<name>A0A4R2M9B8_RUBGE</name>
<feature type="compositionally biased region" description="Basic and acidic residues" evidence="1">
    <location>
        <begin position="124"/>
        <end position="133"/>
    </location>
</feature>
<protein>
    <submittedName>
        <fullName evidence="3">Uncharacterized protein</fullName>
    </submittedName>
</protein>
<dbReference type="EMBL" id="SLXD01000005">
    <property type="protein sequence ID" value="TCP02990.1"/>
    <property type="molecule type" value="Genomic_DNA"/>
</dbReference>
<dbReference type="AlphaFoldDB" id="A0A4R2M9B8"/>
<gene>
    <name evidence="3" type="ORF">EV684_105156</name>
</gene>
<dbReference type="Proteomes" id="UP000295106">
    <property type="component" value="Unassembled WGS sequence"/>
</dbReference>
<evidence type="ECO:0000313" key="3">
    <source>
        <dbReference type="EMBL" id="TCP02990.1"/>
    </source>
</evidence>